<name>A0A3M8DWP3_9BACL</name>
<protein>
    <recommendedName>
        <fullName evidence="3">PD-(D/E)XK endonuclease-like domain-containing protein</fullName>
    </recommendedName>
</protein>
<sequence>MLTLFTYENQRPNRTVLEKFVFKGRKYTYLTATKALAVKRVEDGVIPDEQLLNDEKGNSRKLALFAEVIRAWTKREFDLSSRGEEKTMLFRAMNEVSKGDPKLRDLLRHDFPSWIRILYDLAGQGIDLRSVNLPADKRNQLVNPVIETHLKDIQSSFYNMLDREGKKVYEAAARDYLSTSPVPFDLVVMEGFTFLTDLQKWFIKQCDESGKEVVFLVPYREQQQKAYRIITETYQFVGKNRFKLDTPLLSDQEDIAHIQKYLLQTGEPVRYPAPTANVILRQYANRDRELQGCLGELKEWFESGLYEPKDVAIVMRRSKEFIDRLRDYMAMKPLQYIDKASGQKKNVELATNPRLLLLTPMGRFILTLYQIWQDNKLYLESNELESIISSGWLGATVQDSTPTFRAVKYQYFTTCRTKDDWVNVLNQLKHDCEEETIFRVPVKLADAEIIRKWIEVIHLLDSVCSRLFRLGEKSVARHIQILQEELNKMLPKDLRKAERQVLEHIQSVFKDLSNFYSIPITTEEFGDAIHALTRGQSEEEEDDDQEIDDANPAQLRIVTPETLDGMLYKAVIYVGCDNVHAPVLYPEPWPFYTDGREQHLAKERYMFLTVVRASTGKLVLSYSQRDSDRSFQPSTYMQEIKKLLGTKMVTQGILDTLDLERSHDGVKDVKVRSAKRKEYGLNELAQYGLCPLRYRLELLHPEARMYRSEWQLEIYAQGIWLHYIYGLMEQKNGTPLRRRRDEFFQDLLGFMEETREGIKKMFPAFSPVTWHAIELQVKGQLKKFRDLRYKYFRKIFKGSKESLRVMLDNDHEERTIKINLNIPFMAGTARFDVAILGDIQTGEWLLPGEAEEKEKSRDKEEGEIELDGVRLFRTQYQAVSWWRNSIHAFFVVEKEQKAVDNWYTNMLEMHYASMPEKINHLIKSIEQNKFPKHAGEHCTSCPVRLECLGIVDEEGEVTS</sequence>
<reference evidence="1 2" key="1">
    <citation type="submission" date="2018-10" db="EMBL/GenBank/DDBJ databases">
        <title>Phylogenomics of Brevibacillus.</title>
        <authorList>
            <person name="Dunlap C."/>
        </authorList>
    </citation>
    <scope>NUCLEOTIDE SEQUENCE [LARGE SCALE GENOMIC DNA]</scope>
    <source>
        <strain evidence="1 2">JCM 15716</strain>
    </source>
</reference>
<comment type="caution">
    <text evidence="1">The sequence shown here is derived from an EMBL/GenBank/DDBJ whole genome shotgun (WGS) entry which is preliminary data.</text>
</comment>
<evidence type="ECO:0000313" key="2">
    <source>
        <dbReference type="Proteomes" id="UP000271031"/>
    </source>
</evidence>
<organism evidence="1 2">
    <name type="scientific">Brevibacillus fluminis</name>
    <dbReference type="NCBI Taxonomy" id="511487"/>
    <lineage>
        <taxon>Bacteria</taxon>
        <taxon>Bacillati</taxon>
        <taxon>Bacillota</taxon>
        <taxon>Bacilli</taxon>
        <taxon>Bacillales</taxon>
        <taxon>Paenibacillaceae</taxon>
        <taxon>Brevibacillus</taxon>
    </lineage>
</organism>
<gene>
    <name evidence="1" type="ORF">EDM56_02115</name>
</gene>
<dbReference type="RefSeq" id="WP_122916217.1">
    <property type="nucleotide sequence ID" value="NZ_RHHQ01000003.1"/>
</dbReference>
<dbReference type="InterPro" id="IPR027417">
    <property type="entry name" value="P-loop_NTPase"/>
</dbReference>
<proteinExistence type="predicted"/>
<accession>A0A3M8DWP3</accession>
<dbReference type="Proteomes" id="UP000271031">
    <property type="component" value="Unassembled WGS sequence"/>
</dbReference>
<dbReference type="Gene3D" id="3.40.50.300">
    <property type="entry name" value="P-loop containing nucleotide triphosphate hydrolases"/>
    <property type="match status" value="1"/>
</dbReference>
<dbReference type="OrthoDB" id="2943995at2"/>
<evidence type="ECO:0000313" key="1">
    <source>
        <dbReference type="EMBL" id="RNB92512.1"/>
    </source>
</evidence>
<keyword evidence="2" id="KW-1185">Reference proteome</keyword>
<evidence type="ECO:0008006" key="3">
    <source>
        <dbReference type="Google" id="ProtNLM"/>
    </source>
</evidence>
<dbReference type="EMBL" id="RHHQ01000003">
    <property type="protein sequence ID" value="RNB92512.1"/>
    <property type="molecule type" value="Genomic_DNA"/>
</dbReference>
<dbReference type="SUPFAM" id="SSF52540">
    <property type="entry name" value="P-loop containing nucleoside triphosphate hydrolases"/>
    <property type="match status" value="1"/>
</dbReference>
<dbReference type="AlphaFoldDB" id="A0A3M8DWP3"/>